<organism evidence="1">
    <name type="scientific">Micrurus spixii</name>
    <name type="common">Amazon coral snake</name>
    <dbReference type="NCBI Taxonomy" id="129469"/>
    <lineage>
        <taxon>Eukaryota</taxon>
        <taxon>Metazoa</taxon>
        <taxon>Chordata</taxon>
        <taxon>Craniata</taxon>
        <taxon>Vertebrata</taxon>
        <taxon>Euteleostomi</taxon>
        <taxon>Lepidosauria</taxon>
        <taxon>Squamata</taxon>
        <taxon>Bifurcata</taxon>
        <taxon>Unidentata</taxon>
        <taxon>Episquamata</taxon>
        <taxon>Toxicofera</taxon>
        <taxon>Serpentes</taxon>
        <taxon>Colubroidea</taxon>
        <taxon>Elapidae</taxon>
        <taxon>Elapinae</taxon>
        <taxon>Micrurus</taxon>
    </lineage>
</organism>
<sequence length="101" mass="11591">MALNIQECHERSLGRQTKCKLKKGPWRKSCWVLSICGPKAFLAGTPTQRAVSQGRCRRSTDGLAQRVTVERRKELPIKVGGRKRFVFVEALASERYKFRKN</sequence>
<protein>
    <submittedName>
        <fullName evidence="1">Uncharacterized protein</fullName>
    </submittedName>
</protein>
<accession>A0A2D4M2B0</accession>
<proteinExistence type="predicted"/>
<evidence type="ECO:0000313" key="1">
    <source>
        <dbReference type="EMBL" id="LAB27228.1"/>
    </source>
</evidence>
<reference evidence="1" key="1">
    <citation type="submission" date="2017-07" db="EMBL/GenBank/DDBJ databases">
        <authorList>
            <person name="Mikheyev A."/>
            <person name="Grau M."/>
        </authorList>
    </citation>
    <scope>NUCLEOTIDE SEQUENCE</scope>
    <source>
        <tissue evidence="1">Venom_gland</tissue>
    </source>
</reference>
<reference evidence="1" key="2">
    <citation type="submission" date="2017-11" db="EMBL/GenBank/DDBJ databases">
        <title>Coralsnake Venomics: Analyses of Venom Gland Transcriptomes and Proteomes of Six Brazilian Taxa.</title>
        <authorList>
            <person name="Aird S.D."/>
            <person name="Jorge da Silva N."/>
            <person name="Qiu L."/>
            <person name="Villar-Briones A."/>
            <person name="Aparecida-Saddi V."/>
            <person name="Campos-Telles M.P."/>
            <person name="Grau M."/>
            <person name="Mikheyev A.S."/>
        </authorList>
    </citation>
    <scope>NUCLEOTIDE SEQUENCE</scope>
    <source>
        <tissue evidence="1">Venom_gland</tissue>
    </source>
</reference>
<name>A0A2D4M2B0_9SAUR</name>
<dbReference type="EMBL" id="IACM01063429">
    <property type="protein sequence ID" value="LAB27228.1"/>
    <property type="molecule type" value="Transcribed_RNA"/>
</dbReference>
<dbReference type="AlphaFoldDB" id="A0A2D4M2B0"/>